<reference evidence="1 2" key="1">
    <citation type="journal article" date="2011" name="Stand. Genomic Sci.">
        <title>Complete genome sequence of Desulfobulbus propionicus type strain (1pr3).</title>
        <authorList>
            <person name="Pagani I."/>
            <person name="Lapidus A."/>
            <person name="Nolan M."/>
            <person name="Lucas S."/>
            <person name="Hammon N."/>
            <person name="Deshpande S."/>
            <person name="Cheng J.F."/>
            <person name="Chertkov O."/>
            <person name="Davenport K."/>
            <person name="Tapia R."/>
            <person name="Han C."/>
            <person name="Goodwin L."/>
            <person name="Pitluck S."/>
            <person name="Liolios K."/>
            <person name="Mavromatis K."/>
            <person name="Ivanova N."/>
            <person name="Mikhailova N."/>
            <person name="Pati A."/>
            <person name="Chen A."/>
            <person name="Palaniappan K."/>
            <person name="Land M."/>
            <person name="Hauser L."/>
            <person name="Chang Y.J."/>
            <person name="Jeffries C.D."/>
            <person name="Detter J.C."/>
            <person name="Brambilla E."/>
            <person name="Kannan K.P."/>
            <person name="Djao O.D."/>
            <person name="Rohde M."/>
            <person name="Pukall R."/>
            <person name="Spring S."/>
            <person name="Goker M."/>
            <person name="Sikorski J."/>
            <person name="Woyke T."/>
            <person name="Bristow J."/>
            <person name="Eisen J.A."/>
            <person name="Markowitz V."/>
            <person name="Hugenholtz P."/>
            <person name="Kyrpides N.C."/>
            <person name="Klenk H.P."/>
        </authorList>
    </citation>
    <scope>NUCLEOTIDE SEQUENCE [LARGE SCALE GENOMIC DNA]</scope>
    <source>
        <strain evidence="2">ATCC 33891 / DSM 2032 / 1pr3</strain>
    </source>
</reference>
<evidence type="ECO:0000313" key="2">
    <source>
        <dbReference type="Proteomes" id="UP000006365"/>
    </source>
</evidence>
<dbReference type="AlphaFoldDB" id="A0A7U3YMD9"/>
<keyword evidence="2" id="KW-1185">Reference proteome</keyword>
<sequence length="54" mass="6228">MTTKAGLPGFFPERAMNGRNYRVILTRKKIAGYKLKKSVNDKEMAGNRSRITRR</sequence>
<name>A0A7U3YMD9_DESPD</name>
<dbReference type="EMBL" id="CP002364">
    <property type="protein sequence ID" value="ADW18051.1"/>
    <property type="molecule type" value="Genomic_DNA"/>
</dbReference>
<dbReference type="Proteomes" id="UP000006365">
    <property type="component" value="Chromosome"/>
</dbReference>
<gene>
    <name evidence="1" type="ordered locus">Despr_1903</name>
</gene>
<accession>A0A7U3YMD9</accession>
<evidence type="ECO:0000313" key="1">
    <source>
        <dbReference type="EMBL" id="ADW18051.1"/>
    </source>
</evidence>
<organism evidence="1 2">
    <name type="scientific">Desulfobulbus propionicus (strain ATCC 33891 / DSM 2032 / VKM B-1956 / 1pr3)</name>
    <dbReference type="NCBI Taxonomy" id="577650"/>
    <lineage>
        <taxon>Bacteria</taxon>
        <taxon>Pseudomonadati</taxon>
        <taxon>Thermodesulfobacteriota</taxon>
        <taxon>Desulfobulbia</taxon>
        <taxon>Desulfobulbales</taxon>
        <taxon>Desulfobulbaceae</taxon>
        <taxon>Desulfobulbus</taxon>
    </lineage>
</organism>
<proteinExistence type="predicted"/>
<dbReference type="KEGG" id="dpr:Despr_1903"/>
<protein>
    <submittedName>
        <fullName evidence="1">Uncharacterized protein</fullName>
    </submittedName>
</protein>